<feature type="transmembrane region" description="Helical" evidence="7">
    <location>
        <begin position="72"/>
        <end position="92"/>
    </location>
</feature>
<gene>
    <name evidence="8" type="ORF">JYZ213_LOCUS46462</name>
</gene>
<dbReference type="GO" id="GO:0016020">
    <property type="term" value="C:membrane"/>
    <property type="evidence" value="ECO:0007669"/>
    <property type="project" value="UniProtKB-SubCell"/>
</dbReference>
<keyword evidence="5 7" id="KW-0472">Membrane</keyword>
<reference evidence="8" key="1">
    <citation type="submission" date="2021-02" db="EMBL/GenBank/DDBJ databases">
        <authorList>
            <person name="Nowell W R."/>
        </authorList>
    </citation>
    <scope>NUCLEOTIDE SEQUENCE</scope>
</reference>
<evidence type="ECO:0000256" key="2">
    <source>
        <dbReference type="ARBA" id="ARBA00022448"/>
    </source>
</evidence>
<proteinExistence type="predicted"/>
<evidence type="ECO:0000256" key="4">
    <source>
        <dbReference type="ARBA" id="ARBA00022989"/>
    </source>
</evidence>
<evidence type="ECO:0000256" key="6">
    <source>
        <dbReference type="SAM" id="MobiDB-lite"/>
    </source>
</evidence>
<evidence type="ECO:0000256" key="3">
    <source>
        <dbReference type="ARBA" id="ARBA00022692"/>
    </source>
</evidence>
<feature type="region of interest" description="Disordered" evidence="6">
    <location>
        <begin position="1"/>
        <end position="22"/>
    </location>
</feature>
<comment type="caution">
    <text evidence="8">The sequence shown here is derived from an EMBL/GenBank/DDBJ whole genome shotgun (WGS) entry which is preliminary data.</text>
</comment>
<dbReference type="AlphaFoldDB" id="A0A815X1U3"/>
<keyword evidence="4 7" id="KW-1133">Transmembrane helix</keyword>
<dbReference type="EMBL" id="CAJNOG010005706">
    <property type="protein sequence ID" value="CAF1553605.1"/>
    <property type="molecule type" value="Genomic_DNA"/>
</dbReference>
<evidence type="ECO:0000256" key="5">
    <source>
        <dbReference type="ARBA" id="ARBA00023136"/>
    </source>
</evidence>
<protein>
    <submittedName>
        <fullName evidence="8">Uncharacterized protein</fullName>
    </submittedName>
</protein>
<dbReference type="PANTHER" id="PTHR45649">
    <property type="entry name" value="AMINO-ACID PERMEASE BAT1"/>
    <property type="match status" value="1"/>
</dbReference>
<keyword evidence="2" id="KW-0813">Transport</keyword>
<feature type="transmembrane region" description="Helical" evidence="7">
    <location>
        <begin position="42"/>
        <end position="60"/>
    </location>
</feature>
<sequence>MDADENMSTTSTTTNHQNETVNEEADTKLAAMGYKSELRRSLSFFSVLGLSFAIMAVPFGESTTLSIGLTDGGPVTIFYGWILVTIISICIAS</sequence>
<evidence type="ECO:0000256" key="7">
    <source>
        <dbReference type="SAM" id="Phobius"/>
    </source>
</evidence>
<accession>A0A815X1U3</accession>
<comment type="subcellular location">
    <subcellularLocation>
        <location evidence="1">Membrane</location>
        <topology evidence="1">Multi-pass membrane protein</topology>
    </subcellularLocation>
</comment>
<keyword evidence="3 7" id="KW-0812">Transmembrane</keyword>
<feature type="non-terminal residue" evidence="8">
    <location>
        <position position="93"/>
    </location>
</feature>
<evidence type="ECO:0000313" key="9">
    <source>
        <dbReference type="Proteomes" id="UP000663845"/>
    </source>
</evidence>
<dbReference type="PANTHER" id="PTHR45649:SF3">
    <property type="entry name" value="POLYAMINE TRANSPORTER TPO5"/>
    <property type="match status" value="1"/>
</dbReference>
<evidence type="ECO:0000313" key="8">
    <source>
        <dbReference type="EMBL" id="CAF1553605.1"/>
    </source>
</evidence>
<dbReference type="Proteomes" id="UP000663845">
    <property type="component" value="Unassembled WGS sequence"/>
</dbReference>
<organism evidence="8 9">
    <name type="scientific">Adineta steineri</name>
    <dbReference type="NCBI Taxonomy" id="433720"/>
    <lineage>
        <taxon>Eukaryota</taxon>
        <taxon>Metazoa</taxon>
        <taxon>Spiralia</taxon>
        <taxon>Gnathifera</taxon>
        <taxon>Rotifera</taxon>
        <taxon>Eurotatoria</taxon>
        <taxon>Bdelloidea</taxon>
        <taxon>Adinetida</taxon>
        <taxon>Adinetidae</taxon>
        <taxon>Adineta</taxon>
    </lineage>
</organism>
<evidence type="ECO:0000256" key="1">
    <source>
        <dbReference type="ARBA" id="ARBA00004141"/>
    </source>
</evidence>
<dbReference type="GO" id="GO:0022857">
    <property type="term" value="F:transmembrane transporter activity"/>
    <property type="evidence" value="ECO:0007669"/>
    <property type="project" value="UniProtKB-ARBA"/>
</dbReference>
<name>A0A815X1U3_9BILA</name>